<proteinExistence type="predicted"/>
<feature type="transmembrane region" description="Helical" evidence="1">
    <location>
        <begin position="446"/>
        <end position="468"/>
    </location>
</feature>
<evidence type="ECO:0000313" key="2">
    <source>
        <dbReference type="EMBL" id="THG41022.1"/>
    </source>
</evidence>
<feature type="transmembrane region" description="Helical" evidence="1">
    <location>
        <begin position="423"/>
        <end position="440"/>
    </location>
</feature>
<name>A0ABY2QK82_9SPHN</name>
<feature type="transmembrane region" description="Helical" evidence="1">
    <location>
        <begin position="26"/>
        <end position="43"/>
    </location>
</feature>
<comment type="caution">
    <text evidence="2">The sequence shown here is derived from an EMBL/GenBank/DDBJ whole genome shotgun (WGS) entry which is preliminary data.</text>
</comment>
<dbReference type="RefSeq" id="WP_136450991.1">
    <property type="nucleotide sequence ID" value="NZ_SSTI01000003.1"/>
</dbReference>
<feature type="transmembrane region" description="Helical" evidence="1">
    <location>
        <begin position="126"/>
        <end position="145"/>
    </location>
</feature>
<feature type="transmembrane region" description="Helical" evidence="1">
    <location>
        <begin position="86"/>
        <end position="105"/>
    </location>
</feature>
<evidence type="ECO:0008006" key="4">
    <source>
        <dbReference type="Google" id="ProtNLM"/>
    </source>
</evidence>
<keyword evidence="1" id="KW-0472">Membrane</keyword>
<feature type="transmembrane region" description="Helical" evidence="1">
    <location>
        <begin position="239"/>
        <end position="261"/>
    </location>
</feature>
<sequence>MRGLGWLYLLALAGLGGVQLALRADVWLLATLLLIAAAALLPLTRGGWRVSDGLYAIMTVYFGTGALVVKTLAGQPVQSNLHVPDLSAAYLLAGFGSITIGYGLSQGVRRPLRFARALRRVTGHEPYLRRFAVPIFALGAMFLLLQTQFRAIAVSGGFTAGGFGGFGTFYPLLMLGAAMQAALVIRRPDQRRHGLVLAAMAATILALTLADNTKRTLFDFLFVVALAFVALNGRVRWRWVVPGSIAAACIFALLLPAIQIVRTDPDVRGTARIAATWDVLRAHGFSASRLSAAQARVATGYRFAWTDSYVHPLTWNSERFTMIQPIDQVARRLAEHGTMGSADLWRDPAEALLPGFLIRKSLVTAPDRIAWHYGFRAKGSIARPVVGLIASSLAAFGLAGVLLLPGAIAAISFTLLDLVGGRLSGNVWGVFLLAATAFLAEREASTMLAFFCRSFPFILIVGGALLLVARRPRRAAAAGDGRDYAPISARRLATNAGAE</sequence>
<keyword evidence="3" id="KW-1185">Reference proteome</keyword>
<feature type="transmembrane region" description="Helical" evidence="1">
    <location>
        <begin position="194"/>
        <end position="210"/>
    </location>
</feature>
<dbReference type="EMBL" id="SSTI01000003">
    <property type="protein sequence ID" value="THG41022.1"/>
    <property type="molecule type" value="Genomic_DNA"/>
</dbReference>
<evidence type="ECO:0000313" key="3">
    <source>
        <dbReference type="Proteomes" id="UP000308038"/>
    </source>
</evidence>
<gene>
    <name evidence="2" type="ORF">E5988_05460</name>
</gene>
<feature type="transmembrane region" description="Helical" evidence="1">
    <location>
        <begin position="216"/>
        <end position="232"/>
    </location>
</feature>
<feature type="transmembrane region" description="Helical" evidence="1">
    <location>
        <begin position="393"/>
        <end position="416"/>
    </location>
</feature>
<evidence type="ECO:0000256" key="1">
    <source>
        <dbReference type="SAM" id="Phobius"/>
    </source>
</evidence>
<keyword evidence="1" id="KW-1133">Transmembrane helix</keyword>
<dbReference type="Proteomes" id="UP000308038">
    <property type="component" value="Unassembled WGS sequence"/>
</dbReference>
<feature type="transmembrane region" description="Helical" evidence="1">
    <location>
        <begin position="55"/>
        <end position="74"/>
    </location>
</feature>
<reference evidence="2 3" key="1">
    <citation type="submission" date="2019-04" db="EMBL/GenBank/DDBJ databases">
        <title>Microbes associate with the intestines of laboratory mice.</title>
        <authorList>
            <person name="Navarre W."/>
            <person name="Wong E."/>
            <person name="Huang K.C."/>
            <person name="Tropini C."/>
            <person name="Ng K."/>
            <person name="Yu B."/>
        </authorList>
    </citation>
    <scope>NUCLEOTIDE SEQUENCE [LARGE SCALE GENOMIC DNA]</scope>
    <source>
        <strain evidence="2 3">NM83_B4-11</strain>
    </source>
</reference>
<organism evidence="2 3">
    <name type="scientific">Sphingomonas olei</name>
    <dbReference type="NCBI Taxonomy" id="1886787"/>
    <lineage>
        <taxon>Bacteria</taxon>
        <taxon>Pseudomonadati</taxon>
        <taxon>Pseudomonadota</taxon>
        <taxon>Alphaproteobacteria</taxon>
        <taxon>Sphingomonadales</taxon>
        <taxon>Sphingomonadaceae</taxon>
        <taxon>Sphingomonas</taxon>
    </lineage>
</organism>
<protein>
    <recommendedName>
        <fullName evidence="4">O-antigen polysaccharide polymerase Wzy</fullName>
    </recommendedName>
</protein>
<keyword evidence="1" id="KW-0812">Transmembrane</keyword>
<accession>A0ABY2QK82</accession>